<gene>
    <name evidence="2" type="ordered locus">Amet_0013</name>
</gene>
<dbReference type="AlphaFoldDB" id="A6TJ88"/>
<feature type="transmembrane region" description="Helical" evidence="1">
    <location>
        <begin position="97"/>
        <end position="119"/>
    </location>
</feature>
<protein>
    <recommendedName>
        <fullName evidence="4">QueT transporter</fullName>
    </recommendedName>
</protein>
<evidence type="ECO:0000313" key="2">
    <source>
        <dbReference type="EMBL" id="ABR46256.1"/>
    </source>
</evidence>
<feature type="transmembrane region" description="Helical" evidence="1">
    <location>
        <begin position="6"/>
        <end position="27"/>
    </location>
</feature>
<proteinExistence type="predicted"/>
<feature type="transmembrane region" description="Helical" evidence="1">
    <location>
        <begin position="39"/>
        <end position="61"/>
    </location>
</feature>
<feature type="transmembrane region" description="Helical" evidence="1">
    <location>
        <begin position="67"/>
        <end position="85"/>
    </location>
</feature>
<dbReference type="PANTHER" id="PTHR40044:SF1">
    <property type="entry name" value="INTEGRAL MEMBRANE PROTEIN"/>
    <property type="match status" value="1"/>
</dbReference>
<organism evidence="2 3">
    <name type="scientific">Alkaliphilus metalliredigens (strain QYMF)</name>
    <dbReference type="NCBI Taxonomy" id="293826"/>
    <lineage>
        <taxon>Bacteria</taxon>
        <taxon>Bacillati</taxon>
        <taxon>Bacillota</taxon>
        <taxon>Clostridia</taxon>
        <taxon>Peptostreptococcales</taxon>
        <taxon>Natronincolaceae</taxon>
        <taxon>Alkaliphilus</taxon>
    </lineage>
</organism>
<evidence type="ECO:0008006" key="4">
    <source>
        <dbReference type="Google" id="ProtNLM"/>
    </source>
</evidence>
<evidence type="ECO:0000256" key="1">
    <source>
        <dbReference type="SAM" id="Phobius"/>
    </source>
</evidence>
<dbReference type="PANTHER" id="PTHR40044">
    <property type="entry name" value="INTEGRAL MEMBRANE PROTEIN-RELATED"/>
    <property type="match status" value="1"/>
</dbReference>
<feature type="transmembrane region" description="Helical" evidence="1">
    <location>
        <begin position="125"/>
        <end position="145"/>
    </location>
</feature>
<dbReference type="Proteomes" id="UP000001572">
    <property type="component" value="Chromosome"/>
</dbReference>
<accession>A6TJ88</accession>
<dbReference type="EMBL" id="CP000724">
    <property type="protein sequence ID" value="ABR46256.1"/>
    <property type="molecule type" value="Genomic_DNA"/>
</dbReference>
<keyword evidence="1" id="KW-0472">Membrane</keyword>
<dbReference type="HOGENOM" id="CLU_104115_0_0_9"/>
<sequence length="154" mass="16689">MKQTKMLVQGAIIAGLYVALTLAFAPISFLQVQVRISEVLTILPVFTPAAIPGLFVGVLIANMFGGLGIIDIVLGSLATLTAAYLSRKMPRRWLVPLPPVVINAVVVAFILNYVLGFPYVATMGWVAIGQIIACYGLGYPFMLVLDKYKDNIFK</sequence>
<keyword evidence="1" id="KW-0812">Transmembrane</keyword>
<dbReference type="OrthoDB" id="9786793at2"/>
<evidence type="ECO:0000313" key="3">
    <source>
        <dbReference type="Proteomes" id="UP000001572"/>
    </source>
</evidence>
<dbReference type="PIRSF" id="PIRSF031501">
    <property type="entry name" value="QueT"/>
    <property type="match status" value="1"/>
</dbReference>
<reference evidence="3" key="1">
    <citation type="journal article" date="2016" name="Genome Announc.">
        <title>Complete genome sequence of Alkaliphilus metalliredigens strain QYMF, an alkaliphilic and metal-reducing bacterium isolated from borax-contaminated leachate ponds.</title>
        <authorList>
            <person name="Hwang C."/>
            <person name="Copeland A."/>
            <person name="Lucas S."/>
            <person name="Lapidus A."/>
            <person name="Barry K."/>
            <person name="Detter J.C."/>
            <person name="Glavina Del Rio T."/>
            <person name="Hammon N."/>
            <person name="Israni S."/>
            <person name="Dalin E."/>
            <person name="Tice H."/>
            <person name="Pitluck S."/>
            <person name="Chertkov O."/>
            <person name="Brettin T."/>
            <person name="Bruce D."/>
            <person name="Han C."/>
            <person name="Schmutz J."/>
            <person name="Larimer F."/>
            <person name="Land M.L."/>
            <person name="Hauser L."/>
            <person name="Kyrpides N."/>
            <person name="Mikhailova N."/>
            <person name="Ye Q."/>
            <person name="Zhou J."/>
            <person name="Richardson P."/>
            <person name="Fields M.W."/>
        </authorList>
    </citation>
    <scope>NUCLEOTIDE SEQUENCE [LARGE SCALE GENOMIC DNA]</scope>
    <source>
        <strain evidence="3">QYMF</strain>
    </source>
</reference>
<dbReference type="InterPro" id="IPR010387">
    <property type="entry name" value="QueT"/>
</dbReference>
<dbReference type="KEGG" id="amt:Amet_0013"/>
<dbReference type="eggNOG" id="COG4708">
    <property type="taxonomic scope" value="Bacteria"/>
</dbReference>
<dbReference type="Pfam" id="PF06177">
    <property type="entry name" value="QueT"/>
    <property type="match status" value="1"/>
</dbReference>
<keyword evidence="3" id="KW-1185">Reference proteome</keyword>
<keyword evidence="1" id="KW-1133">Transmembrane helix</keyword>
<dbReference type="STRING" id="293826.Amet_0013"/>
<name>A6TJ88_ALKMQ</name>
<dbReference type="RefSeq" id="WP_011971165.1">
    <property type="nucleotide sequence ID" value="NC_009633.1"/>
</dbReference>